<feature type="region of interest" description="Disordered" evidence="12">
    <location>
        <begin position="1"/>
        <end position="112"/>
    </location>
</feature>
<feature type="compositionally biased region" description="Low complexity" evidence="12">
    <location>
        <begin position="86"/>
        <end position="108"/>
    </location>
</feature>
<evidence type="ECO:0000256" key="3">
    <source>
        <dbReference type="ARBA" id="ARBA00022801"/>
    </source>
</evidence>
<evidence type="ECO:0000256" key="12">
    <source>
        <dbReference type="SAM" id="MobiDB-lite"/>
    </source>
</evidence>
<keyword evidence="8 11" id="KW-0472">Membrane</keyword>
<comment type="similarity">
    <text evidence="1 11">Belongs to the peptidase A22A family.</text>
</comment>
<comment type="function">
    <text evidence="9">Probable catalytic subunit of the gamma-secretase complex, an endoprotease complex that catalyzes the intramembrane cleavage of integral membrane proteins such as Notch receptors. Requires the other members of the gamma-secretase complex to have a protease activity.</text>
</comment>
<dbReference type="EMBL" id="CAKOGP040001969">
    <property type="protein sequence ID" value="CAJ1958238.1"/>
    <property type="molecule type" value="Genomic_DNA"/>
</dbReference>
<dbReference type="GO" id="GO:0006509">
    <property type="term" value="P:membrane protein ectodomain proteolysis"/>
    <property type="evidence" value="ECO:0007669"/>
    <property type="project" value="TreeGrafter"/>
</dbReference>
<evidence type="ECO:0000256" key="2">
    <source>
        <dbReference type="ARBA" id="ARBA00022692"/>
    </source>
</evidence>
<dbReference type="FunFam" id="1.10.472.100:FF:000003">
    <property type="entry name" value="Presenilin"/>
    <property type="match status" value="1"/>
</dbReference>
<dbReference type="GO" id="GO:0042500">
    <property type="term" value="F:aspartic endopeptidase activity, intramembrane cleaving"/>
    <property type="evidence" value="ECO:0007669"/>
    <property type="project" value="InterPro"/>
</dbReference>
<dbReference type="GO" id="GO:0005789">
    <property type="term" value="C:endoplasmic reticulum membrane"/>
    <property type="evidence" value="ECO:0007669"/>
    <property type="project" value="UniProtKB-SubCell"/>
</dbReference>
<dbReference type="GO" id="GO:0000139">
    <property type="term" value="C:Golgi membrane"/>
    <property type="evidence" value="ECO:0007669"/>
    <property type="project" value="UniProtKB-SubCell"/>
</dbReference>
<gene>
    <name evidence="13" type="ORF">CYCCA115_LOCUS17091</name>
</gene>
<feature type="transmembrane region" description="Helical" evidence="11">
    <location>
        <begin position="178"/>
        <end position="203"/>
    </location>
</feature>
<dbReference type="Proteomes" id="UP001295423">
    <property type="component" value="Unassembled WGS sequence"/>
</dbReference>
<dbReference type="InterPro" id="IPR001108">
    <property type="entry name" value="Peptidase_A22A"/>
</dbReference>
<feature type="transmembrane region" description="Helical" evidence="11">
    <location>
        <begin position="637"/>
        <end position="656"/>
    </location>
</feature>
<organism evidence="13 14">
    <name type="scientific">Cylindrotheca closterium</name>
    <dbReference type="NCBI Taxonomy" id="2856"/>
    <lineage>
        <taxon>Eukaryota</taxon>
        <taxon>Sar</taxon>
        <taxon>Stramenopiles</taxon>
        <taxon>Ochrophyta</taxon>
        <taxon>Bacillariophyta</taxon>
        <taxon>Bacillariophyceae</taxon>
        <taxon>Bacillariophycidae</taxon>
        <taxon>Bacillariales</taxon>
        <taxon>Bacillariaceae</taxon>
        <taxon>Cylindrotheca</taxon>
    </lineage>
</organism>
<feature type="transmembrane region" description="Helical" evidence="11">
    <location>
        <begin position="610"/>
        <end position="631"/>
    </location>
</feature>
<feature type="transmembrane region" description="Helical" evidence="11">
    <location>
        <begin position="247"/>
        <end position="264"/>
    </location>
</feature>
<evidence type="ECO:0000256" key="11">
    <source>
        <dbReference type="RuleBase" id="RU361148"/>
    </source>
</evidence>
<dbReference type="PANTHER" id="PTHR10202">
    <property type="entry name" value="PRESENILIN"/>
    <property type="match status" value="1"/>
</dbReference>
<comment type="subcellular location">
    <subcellularLocation>
        <location evidence="11">Endoplasmic reticulum membrane</location>
        <topology evidence="11">Multi-pass membrane protein</topology>
    </subcellularLocation>
    <subcellularLocation>
        <location evidence="11">Golgi apparatus membrane</location>
        <topology evidence="11">Multi-pass membrane protein</topology>
    </subcellularLocation>
</comment>
<proteinExistence type="inferred from homology"/>
<dbReference type="EC" id="3.4.23.-" evidence="11"/>
<evidence type="ECO:0000313" key="14">
    <source>
        <dbReference type="Proteomes" id="UP001295423"/>
    </source>
</evidence>
<dbReference type="SMART" id="SM00730">
    <property type="entry name" value="PSN"/>
    <property type="match status" value="1"/>
</dbReference>
<evidence type="ECO:0000313" key="13">
    <source>
        <dbReference type="EMBL" id="CAJ1958238.1"/>
    </source>
</evidence>
<feature type="transmembrane region" description="Helical" evidence="11">
    <location>
        <begin position="294"/>
        <end position="315"/>
    </location>
</feature>
<keyword evidence="3 11" id="KW-0378">Hydrolase</keyword>
<dbReference type="GO" id="GO:0007219">
    <property type="term" value="P:Notch signaling pathway"/>
    <property type="evidence" value="ECO:0007669"/>
    <property type="project" value="UniProtKB-KW"/>
</dbReference>
<feature type="compositionally biased region" description="Polar residues" evidence="12">
    <location>
        <begin position="1"/>
        <end position="18"/>
    </location>
</feature>
<evidence type="ECO:0000256" key="8">
    <source>
        <dbReference type="ARBA" id="ARBA00023136"/>
    </source>
</evidence>
<dbReference type="PANTHER" id="PTHR10202:SF13">
    <property type="entry name" value="PRESENILIN HOMOLOG"/>
    <property type="match status" value="1"/>
</dbReference>
<protein>
    <recommendedName>
        <fullName evidence="11">Presenilin</fullName>
        <ecNumber evidence="11">3.4.23.-</ecNumber>
    </recommendedName>
</protein>
<feature type="compositionally biased region" description="Polar residues" evidence="12">
    <location>
        <begin position="398"/>
        <end position="417"/>
    </location>
</feature>
<feature type="compositionally biased region" description="Basic and acidic residues" evidence="12">
    <location>
        <begin position="31"/>
        <end position="54"/>
    </location>
</feature>
<dbReference type="GO" id="GO:0016485">
    <property type="term" value="P:protein processing"/>
    <property type="evidence" value="ECO:0007669"/>
    <property type="project" value="InterPro"/>
</dbReference>
<sequence length="670" mass="74782">MSKRTSTSYKQPHSNFSNKYPRIHIQNNMEWKADFDKEQKEAPTSETATRRPEETINSSAQRQALGEEKSDRKRASISEDAEDPSNRNNVNSQNSSSNNDTANNTPTTPEDEDDELSKYMFCFASFHAVFAPVCICMILSALVVVYINTDATRAAGEAALSQSYEVFELQEGNSNQNFLASIGNTLIIIAVICAMTFVVVLLYKFRCMKFFYGYMILVTTMLLGYFTTNIILIAIQKYDIPVDWPSLIFIMYNFAIVGTLSIFYGKGIPTFVTQGYLICTSVVLAWQLSFFGNWTAWTLLVALALYDLFAVLTPCGPLRKLAELMSEADAPAIPGLLYEAALPNNVQRPSRNQTSNAKASRASQPEEQPPQQDGTVTANNSSSSDDDNDERKMPATEANRSSNVGTRSLADDSNTMLPPQPAARASKRSSEERPSRSIHHHEEVRYGKVPVSLAMVYKLQIIDEEGVLRPKEHKSLFARASKKGGDYQNTDDQEIPESYSGLELRERKDLTPRQLKAVVKVVYPHRGGWIDPSPTTEDDGGRRWWNVYNRNGELMREFVIDDASGKVFQKGETRRTSTAIEDNTIKLGLGDFIFYSVLVSKAAMNGFTSFAMCMLVILVGLCITLLLLSVYGKALPALPISIFLGVAFFFLSTAIVDPWLDSLIRIPLYV</sequence>
<evidence type="ECO:0000256" key="7">
    <source>
        <dbReference type="ARBA" id="ARBA00023034"/>
    </source>
</evidence>
<dbReference type="Pfam" id="PF01080">
    <property type="entry name" value="Presenilin"/>
    <property type="match status" value="1"/>
</dbReference>
<feature type="compositionally biased region" description="Basic and acidic residues" evidence="12">
    <location>
        <begin position="428"/>
        <end position="443"/>
    </location>
</feature>
<evidence type="ECO:0000256" key="5">
    <source>
        <dbReference type="ARBA" id="ARBA00022976"/>
    </source>
</evidence>
<comment type="domain">
    <text evidence="11">The PAL motif is required for normal active site conformation.</text>
</comment>
<evidence type="ECO:0000256" key="6">
    <source>
        <dbReference type="ARBA" id="ARBA00022989"/>
    </source>
</evidence>
<accession>A0AAD2JK55</accession>
<keyword evidence="11" id="KW-0645">Protease</keyword>
<feature type="compositionally biased region" description="Polar residues" evidence="12">
    <location>
        <begin position="344"/>
        <end position="378"/>
    </location>
</feature>
<dbReference type="InterPro" id="IPR006639">
    <property type="entry name" value="Preselin/SPP"/>
</dbReference>
<dbReference type="AlphaFoldDB" id="A0AAD2JK55"/>
<feature type="compositionally biased region" description="Basic and acidic residues" evidence="12">
    <location>
        <begin position="65"/>
        <end position="77"/>
    </location>
</feature>
<comment type="caution">
    <text evidence="13">The sequence shown here is derived from an EMBL/GenBank/DDBJ whole genome shotgun (WGS) entry which is preliminary data.</text>
</comment>
<keyword evidence="14" id="KW-1185">Reference proteome</keyword>
<dbReference type="GO" id="GO:0070765">
    <property type="term" value="C:gamma-secretase complex"/>
    <property type="evidence" value="ECO:0007669"/>
    <property type="project" value="UniProtKB-ARBA"/>
</dbReference>
<reference evidence="13" key="1">
    <citation type="submission" date="2023-08" db="EMBL/GenBank/DDBJ databases">
        <authorList>
            <person name="Audoor S."/>
            <person name="Bilcke G."/>
        </authorList>
    </citation>
    <scope>NUCLEOTIDE SEQUENCE</scope>
</reference>
<evidence type="ECO:0000256" key="1">
    <source>
        <dbReference type="ARBA" id="ARBA00008604"/>
    </source>
</evidence>
<feature type="region of interest" description="Disordered" evidence="12">
    <location>
        <begin position="344"/>
        <end position="443"/>
    </location>
</feature>
<comment type="function">
    <text evidence="11">Probable subunit of the gamma-secretase complex, an endoprotease complex that catalyzes the intramembrane cleavage of integral membrane proteins such as Notch receptors.</text>
</comment>
<keyword evidence="7 11" id="KW-0333">Golgi apparatus</keyword>
<feature type="transmembrane region" description="Helical" evidence="11">
    <location>
        <begin position="210"/>
        <end position="235"/>
    </location>
</feature>
<evidence type="ECO:0000256" key="9">
    <source>
        <dbReference type="ARBA" id="ARBA00053367"/>
    </source>
</evidence>
<evidence type="ECO:0000256" key="10">
    <source>
        <dbReference type="ARBA" id="ARBA00066080"/>
    </source>
</evidence>
<dbReference type="Gene3D" id="1.10.472.100">
    <property type="entry name" value="Presenilin"/>
    <property type="match status" value="1"/>
</dbReference>
<evidence type="ECO:0000256" key="4">
    <source>
        <dbReference type="ARBA" id="ARBA00022824"/>
    </source>
</evidence>
<keyword evidence="5 11" id="KW-0914">Notch signaling pathway</keyword>
<keyword evidence="4 11" id="KW-0256">Endoplasmic reticulum</keyword>
<comment type="subunit">
    <text evidence="10">Homodimer. Component of the gamma-secretase complex, a complex composed of a presenilin homodimer, nicastrin, aph1 and pen2.</text>
</comment>
<dbReference type="InterPro" id="IPR042524">
    <property type="entry name" value="Presenilin_C"/>
</dbReference>
<feature type="transmembrane region" description="Helical" evidence="11">
    <location>
        <begin position="126"/>
        <end position="147"/>
    </location>
</feature>
<keyword evidence="2 11" id="KW-0812">Transmembrane</keyword>
<keyword evidence="6 11" id="KW-1133">Transmembrane helix</keyword>
<name>A0AAD2JK55_9STRA</name>
<dbReference type="GO" id="GO:0044351">
    <property type="term" value="P:macropinocytosis"/>
    <property type="evidence" value="ECO:0007669"/>
    <property type="project" value="UniProtKB-ARBA"/>
</dbReference>
<dbReference type="PRINTS" id="PR01072">
    <property type="entry name" value="PRESENILIN"/>
</dbReference>